<dbReference type="Pfam" id="PF02033">
    <property type="entry name" value="RBFA"/>
    <property type="match status" value="1"/>
</dbReference>
<dbReference type="NCBIfam" id="TIGR00082">
    <property type="entry name" value="rbfA"/>
    <property type="match status" value="1"/>
</dbReference>
<evidence type="ECO:0000313" key="3">
    <source>
        <dbReference type="EMBL" id="NMM44929.1"/>
    </source>
</evidence>
<dbReference type="PANTHER" id="PTHR33515">
    <property type="entry name" value="RIBOSOME-BINDING FACTOR A, CHLOROPLASTIC-RELATED"/>
    <property type="match status" value="1"/>
</dbReference>
<dbReference type="InterPro" id="IPR000238">
    <property type="entry name" value="RbfA"/>
</dbReference>
<dbReference type="HAMAP" id="MF_00003">
    <property type="entry name" value="RbfA"/>
    <property type="match status" value="1"/>
</dbReference>
<proteinExistence type="inferred from homology"/>
<comment type="subcellular location">
    <subcellularLocation>
        <location evidence="2">Cytoplasm</location>
    </subcellularLocation>
</comment>
<comment type="similarity">
    <text evidence="2">Belongs to the RbfA family.</text>
</comment>
<comment type="caution">
    <text evidence="3">The sequence shown here is derived from an EMBL/GenBank/DDBJ whole genome shotgun (WGS) entry which is preliminary data.</text>
</comment>
<dbReference type="GO" id="GO:0030490">
    <property type="term" value="P:maturation of SSU-rRNA"/>
    <property type="evidence" value="ECO:0007669"/>
    <property type="project" value="UniProtKB-UniRule"/>
</dbReference>
<evidence type="ECO:0000256" key="2">
    <source>
        <dbReference type="HAMAP-Rule" id="MF_00003"/>
    </source>
</evidence>
<dbReference type="NCBIfam" id="NF001802">
    <property type="entry name" value="PRK00521.2-5"/>
    <property type="match status" value="1"/>
</dbReference>
<accession>A0A7Y0E0E6</accession>
<reference evidence="3 4" key="1">
    <citation type="submission" date="2020-04" db="EMBL/GenBank/DDBJ databases">
        <title>Rhodospirillaceae bacterium KN72 isolated from deep sea.</title>
        <authorList>
            <person name="Zhang D.-C."/>
        </authorList>
    </citation>
    <scope>NUCLEOTIDE SEQUENCE [LARGE SCALE GENOMIC DNA]</scope>
    <source>
        <strain evidence="3 4">KN72</strain>
    </source>
</reference>
<keyword evidence="1 2" id="KW-0690">Ribosome biogenesis</keyword>
<organism evidence="3 4">
    <name type="scientific">Pacificispira spongiicola</name>
    <dbReference type="NCBI Taxonomy" id="2729598"/>
    <lineage>
        <taxon>Bacteria</taxon>
        <taxon>Pseudomonadati</taxon>
        <taxon>Pseudomonadota</taxon>
        <taxon>Alphaproteobacteria</taxon>
        <taxon>Rhodospirillales</taxon>
        <taxon>Rhodospirillaceae</taxon>
        <taxon>Pacificispira</taxon>
    </lineage>
</organism>
<dbReference type="InterPro" id="IPR015946">
    <property type="entry name" value="KH_dom-like_a/b"/>
</dbReference>
<evidence type="ECO:0000256" key="1">
    <source>
        <dbReference type="ARBA" id="ARBA00022517"/>
    </source>
</evidence>
<dbReference type="AlphaFoldDB" id="A0A7Y0E0E6"/>
<protein>
    <recommendedName>
        <fullName evidence="2">Ribosome-binding factor A</fullName>
    </recommendedName>
</protein>
<dbReference type="InterPro" id="IPR023799">
    <property type="entry name" value="RbfA_dom_sf"/>
</dbReference>
<dbReference type="EMBL" id="JABBNT010000003">
    <property type="protein sequence ID" value="NMM44929.1"/>
    <property type="molecule type" value="Genomic_DNA"/>
</dbReference>
<keyword evidence="4" id="KW-1185">Reference proteome</keyword>
<dbReference type="PANTHER" id="PTHR33515:SF1">
    <property type="entry name" value="RIBOSOME-BINDING FACTOR A, CHLOROPLASTIC-RELATED"/>
    <property type="match status" value="1"/>
</dbReference>
<keyword evidence="2" id="KW-0963">Cytoplasm</keyword>
<gene>
    <name evidence="2 3" type="primary">rbfA</name>
    <name evidence="3" type="ORF">HH303_10605</name>
</gene>
<dbReference type="SUPFAM" id="SSF89919">
    <property type="entry name" value="Ribosome-binding factor A, RbfA"/>
    <property type="match status" value="1"/>
</dbReference>
<comment type="subunit">
    <text evidence="2">Monomer. Binds 30S ribosomal subunits, but not 50S ribosomal subunits or 70S ribosomes.</text>
</comment>
<dbReference type="Proteomes" id="UP000539372">
    <property type="component" value="Unassembled WGS sequence"/>
</dbReference>
<comment type="function">
    <text evidence="2">One of several proteins that assist in the late maturation steps of the functional core of the 30S ribosomal subunit. Associates with free 30S ribosomal subunits (but not with 30S subunits that are part of 70S ribosomes or polysomes). Required for efficient processing of 16S rRNA. May interact with the 5'-terminal helix region of 16S rRNA.</text>
</comment>
<dbReference type="RefSeq" id="WP_169625313.1">
    <property type="nucleotide sequence ID" value="NZ_JABBNT010000003.1"/>
</dbReference>
<name>A0A7Y0E0E6_9PROT</name>
<evidence type="ECO:0000313" key="4">
    <source>
        <dbReference type="Proteomes" id="UP000539372"/>
    </source>
</evidence>
<sequence>MSDREPSQRQLRVGEQIRHALSRILSRGELRDPILSGTPITVSEVRCSPDLKLATAYIMPLGGQNVDDVVAALKRAGAFLRGQVAKEIRLKYTPGLRFLPDESFEEADRIERLLKTPEVQRDLLTVKEAEDEEEDD</sequence>
<dbReference type="GO" id="GO:0043024">
    <property type="term" value="F:ribosomal small subunit binding"/>
    <property type="evidence" value="ECO:0007669"/>
    <property type="project" value="TreeGrafter"/>
</dbReference>
<dbReference type="GO" id="GO:0005829">
    <property type="term" value="C:cytosol"/>
    <property type="evidence" value="ECO:0007669"/>
    <property type="project" value="TreeGrafter"/>
</dbReference>
<dbReference type="Gene3D" id="3.30.300.20">
    <property type="match status" value="1"/>
</dbReference>